<feature type="domain" description="Methylated-DNA-[protein]-cysteine S-methyltransferase DNA binding" evidence="10">
    <location>
        <begin position="75"/>
        <end position="154"/>
    </location>
</feature>
<evidence type="ECO:0000256" key="8">
    <source>
        <dbReference type="ARBA" id="ARBA00049348"/>
    </source>
</evidence>
<dbReference type="InterPro" id="IPR008332">
    <property type="entry name" value="MethylG_MeTrfase_N"/>
</dbReference>
<feature type="domain" description="Methylguanine DNA methyltransferase ribonuclease-like" evidence="11">
    <location>
        <begin position="1"/>
        <end position="70"/>
    </location>
</feature>
<comment type="similarity">
    <text evidence="2 9">Belongs to the MGMT family.</text>
</comment>
<dbReference type="PROSITE" id="PS00374">
    <property type="entry name" value="MGMT"/>
    <property type="match status" value="1"/>
</dbReference>
<dbReference type="EC" id="2.1.1.63" evidence="9"/>
<dbReference type="Pfam" id="PF02870">
    <property type="entry name" value="Methyltransf_1N"/>
    <property type="match status" value="1"/>
</dbReference>
<accession>A0AAU9CIJ9</accession>
<keyword evidence="13" id="KW-1185">Reference proteome</keyword>
<gene>
    <name evidence="12" type="ORF">FUAX_11480</name>
</gene>
<keyword evidence="6 9" id="KW-0227">DNA damage</keyword>
<evidence type="ECO:0000256" key="4">
    <source>
        <dbReference type="ARBA" id="ARBA00022603"/>
    </source>
</evidence>
<dbReference type="SUPFAM" id="SSF46767">
    <property type="entry name" value="Methylated DNA-protein cysteine methyltransferase, C-terminal domain"/>
    <property type="match status" value="1"/>
</dbReference>
<dbReference type="CDD" id="cd06445">
    <property type="entry name" value="ATase"/>
    <property type="match status" value="1"/>
</dbReference>
<dbReference type="GO" id="GO:0005737">
    <property type="term" value="C:cytoplasm"/>
    <property type="evidence" value="ECO:0007669"/>
    <property type="project" value="UniProtKB-SubCell"/>
</dbReference>
<comment type="catalytic activity">
    <reaction evidence="8 9">
        <text>a 6-O-methyl-2'-deoxyguanosine in DNA + L-cysteinyl-[protein] = S-methyl-L-cysteinyl-[protein] + a 2'-deoxyguanosine in DNA</text>
        <dbReference type="Rhea" id="RHEA:24000"/>
        <dbReference type="Rhea" id="RHEA-COMP:10131"/>
        <dbReference type="Rhea" id="RHEA-COMP:10132"/>
        <dbReference type="Rhea" id="RHEA-COMP:11367"/>
        <dbReference type="Rhea" id="RHEA-COMP:11368"/>
        <dbReference type="ChEBI" id="CHEBI:29950"/>
        <dbReference type="ChEBI" id="CHEBI:82612"/>
        <dbReference type="ChEBI" id="CHEBI:85445"/>
        <dbReference type="ChEBI" id="CHEBI:85448"/>
        <dbReference type="EC" id="2.1.1.63"/>
    </reaction>
</comment>
<evidence type="ECO:0000256" key="5">
    <source>
        <dbReference type="ARBA" id="ARBA00022679"/>
    </source>
</evidence>
<evidence type="ECO:0000313" key="13">
    <source>
        <dbReference type="Proteomes" id="UP001348817"/>
    </source>
</evidence>
<dbReference type="InterPro" id="IPR023546">
    <property type="entry name" value="MGMT"/>
</dbReference>
<dbReference type="KEGG" id="fax:FUAX_11480"/>
<evidence type="ECO:0000259" key="10">
    <source>
        <dbReference type="Pfam" id="PF01035"/>
    </source>
</evidence>
<evidence type="ECO:0000256" key="6">
    <source>
        <dbReference type="ARBA" id="ARBA00022763"/>
    </source>
</evidence>
<dbReference type="FunFam" id="1.10.10.10:FF:000214">
    <property type="entry name" value="Methylated-DNA--protein-cysteine methyltransferase"/>
    <property type="match status" value="1"/>
</dbReference>
<dbReference type="Proteomes" id="UP001348817">
    <property type="component" value="Chromosome"/>
</dbReference>
<organism evidence="12 13">
    <name type="scientific">Fulvitalea axinellae</name>
    <dbReference type="NCBI Taxonomy" id="1182444"/>
    <lineage>
        <taxon>Bacteria</taxon>
        <taxon>Pseudomonadati</taxon>
        <taxon>Bacteroidota</taxon>
        <taxon>Cytophagia</taxon>
        <taxon>Cytophagales</taxon>
        <taxon>Persicobacteraceae</taxon>
        <taxon>Fulvitalea</taxon>
    </lineage>
</organism>
<proteinExistence type="inferred from homology"/>
<evidence type="ECO:0000256" key="3">
    <source>
        <dbReference type="ARBA" id="ARBA00022490"/>
    </source>
</evidence>
<dbReference type="NCBIfam" id="TIGR00589">
    <property type="entry name" value="ogt"/>
    <property type="match status" value="1"/>
</dbReference>
<dbReference type="PANTHER" id="PTHR10815">
    <property type="entry name" value="METHYLATED-DNA--PROTEIN-CYSTEINE METHYLTRANSFERASE"/>
    <property type="match status" value="1"/>
</dbReference>
<dbReference type="RefSeq" id="WP_338393957.1">
    <property type="nucleotide sequence ID" value="NZ_AP025314.1"/>
</dbReference>
<comment type="catalytic activity">
    <reaction evidence="1 9">
        <text>a 4-O-methyl-thymidine in DNA + L-cysteinyl-[protein] = a thymidine in DNA + S-methyl-L-cysteinyl-[protein]</text>
        <dbReference type="Rhea" id="RHEA:53428"/>
        <dbReference type="Rhea" id="RHEA-COMP:10131"/>
        <dbReference type="Rhea" id="RHEA-COMP:10132"/>
        <dbReference type="Rhea" id="RHEA-COMP:13555"/>
        <dbReference type="Rhea" id="RHEA-COMP:13556"/>
        <dbReference type="ChEBI" id="CHEBI:29950"/>
        <dbReference type="ChEBI" id="CHEBI:82612"/>
        <dbReference type="ChEBI" id="CHEBI:137386"/>
        <dbReference type="ChEBI" id="CHEBI:137387"/>
        <dbReference type="EC" id="2.1.1.63"/>
    </reaction>
</comment>
<keyword evidence="3 9" id="KW-0963">Cytoplasm</keyword>
<evidence type="ECO:0000259" key="11">
    <source>
        <dbReference type="Pfam" id="PF02870"/>
    </source>
</evidence>
<keyword evidence="4 9" id="KW-0489">Methyltransferase</keyword>
<dbReference type="InterPro" id="IPR036217">
    <property type="entry name" value="MethylDNA_cys_MeTrfase_DNAb"/>
</dbReference>
<dbReference type="HAMAP" id="MF_00772">
    <property type="entry name" value="OGT"/>
    <property type="match status" value="1"/>
</dbReference>
<comment type="function">
    <text evidence="9">Involved in the cellular defense against the biological effects of O6-methylguanine (O6-MeG) and O4-methylthymine (O4-MeT) in DNA. Repairs the methylated nucleobase in DNA by stoichiometrically transferring the methyl group to a cysteine residue in the enzyme. This is a suicide reaction: the enzyme is irreversibly inactivated.</text>
</comment>
<dbReference type="GO" id="GO:0003908">
    <property type="term" value="F:methylated-DNA-[protein]-cysteine S-methyltransferase activity"/>
    <property type="evidence" value="ECO:0007669"/>
    <property type="project" value="UniProtKB-UniRule"/>
</dbReference>
<evidence type="ECO:0000256" key="7">
    <source>
        <dbReference type="ARBA" id="ARBA00023204"/>
    </source>
</evidence>
<evidence type="ECO:0000256" key="2">
    <source>
        <dbReference type="ARBA" id="ARBA00008711"/>
    </source>
</evidence>
<dbReference type="InterPro" id="IPR014048">
    <property type="entry name" value="MethylDNA_cys_MeTrfase_DNA-bd"/>
</dbReference>
<dbReference type="PANTHER" id="PTHR10815:SF5">
    <property type="entry name" value="METHYLATED-DNA--PROTEIN-CYSTEINE METHYLTRANSFERASE"/>
    <property type="match status" value="1"/>
</dbReference>
<dbReference type="GO" id="GO:0032259">
    <property type="term" value="P:methylation"/>
    <property type="evidence" value="ECO:0007669"/>
    <property type="project" value="UniProtKB-KW"/>
</dbReference>
<keyword evidence="5 9" id="KW-0808">Transferase</keyword>
<dbReference type="AlphaFoldDB" id="A0AAU9CIJ9"/>
<dbReference type="Pfam" id="PF01035">
    <property type="entry name" value="DNA_binding_1"/>
    <property type="match status" value="1"/>
</dbReference>
<dbReference type="SUPFAM" id="SSF53155">
    <property type="entry name" value="Methylated DNA-protein cysteine methyltransferase domain"/>
    <property type="match status" value="1"/>
</dbReference>
<evidence type="ECO:0000256" key="1">
    <source>
        <dbReference type="ARBA" id="ARBA00001286"/>
    </source>
</evidence>
<dbReference type="Gene3D" id="1.10.10.10">
    <property type="entry name" value="Winged helix-like DNA-binding domain superfamily/Winged helix DNA-binding domain"/>
    <property type="match status" value="1"/>
</dbReference>
<feature type="active site" description="Nucleophile; methyl group acceptor" evidence="9">
    <location>
        <position position="126"/>
    </location>
</feature>
<reference evidence="12 13" key="1">
    <citation type="submission" date="2021-12" db="EMBL/GenBank/DDBJ databases">
        <title>Genome sequencing of bacteria with rrn-lacking chromosome and rrn-plasmid.</title>
        <authorList>
            <person name="Anda M."/>
            <person name="Iwasaki W."/>
        </authorList>
    </citation>
    <scope>NUCLEOTIDE SEQUENCE [LARGE SCALE GENOMIC DNA]</scope>
    <source>
        <strain evidence="12 13">DSM 100852</strain>
    </source>
</reference>
<dbReference type="InterPro" id="IPR001497">
    <property type="entry name" value="MethylDNA_cys_MeTrfase_AS"/>
</dbReference>
<sequence length="165" mass="18058">MIYDIVDTAFGEFMLAGKDGRLSVLSFVDGPKFQPAPKEWIRGEGAFEEAVSQLEAYFAGDLKEFDLSLAPEGTDFQCKVWRELEKIPFGETRTYEEISRALGNPKAVRAVGAANGANPIGIIVPCHRVVGKDGSLTGYAGGLSLKRKLLELEGRPGMQYELFPL</sequence>
<evidence type="ECO:0000256" key="9">
    <source>
        <dbReference type="HAMAP-Rule" id="MF_00772"/>
    </source>
</evidence>
<dbReference type="EMBL" id="AP025314">
    <property type="protein sequence ID" value="BDD08716.1"/>
    <property type="molecule type" value="Genomic_DNA"/>
</dbReference>
<protein>
    <recommendedName>
        <fullName evidence="9">Methylated-DNA--protein-cysteine methyltransferase</fullName>
        <ecNumber evidence="9">2.1.1.63</ecNumber>
    </recommendedName>
    <alternativeName>
        <fullName evidence="9">6-O-methylguanine-DNA methyltransferase</fullName>
        <shortName evidence="9">MGMT</shortName>
    </alternativeName>
    <alternativeName>
        <fullName evidence="9">O-6-methylguanine-DNA-alkyltransferase</fullName>
    </alternativeName>
</protein>
<dbReference type="InterPro" id="IPR036388">
    <property type="entry name" value="WH-like_DNA-bd_sf"/>
</dbReference>
<comment type="subcellular location">
    <subcellularLocation>
        <location evidence="9">Cytoplasm</location>
    </subcellularLocation>
</comment>
<dbReference type="GO" id="GO:0006307">
    <property type="term" value="P:DNA alkylation repair"/>
    <property type="evidence" value="ECO:0007669"/>
    <property type="project" value="UniProtKB-UniRule"/>
</dbReference>
<dbReference type="InterPro" id="IPR036631">
    <property type="entry name" value="MGMT_N_sf"/>
</dbReference>
<evidence type="ECO:0000313" key="12">
    <source>
        <dbReference type="EMBL" id="BDD08716.1"/>
    </source>
</evidence>
<dbReference type="Gene3D" id="3.30.160.70">
    <property type="entry name" value="Methylated DNA-protein cysteine methyltransferase domain"/>
    <property type="match status" value="1"/>
</dbReference>
<name>A0AAU9CIJ9_9BACT</name>
<keyword evidence="7 9" id="KW-0234">DNA repair</keyword>
<comment type="miscellaneous">
    <text evidence="9">This enzyme catalyzes only one turnover and therefore is not strictly catalytic. According to one definition, an enzyme is a biocatalyst that acts repeatedly and over many reaction cycles.</text>
</comment>